<evidence type="ECO:0000256" key="2">
    <source>
        <dbReference type="ARBA" id="ARBA00022737"/>
    </source>
</evidence>
<comment type="caution">
    <text evidence="5">The sequence shown here is derived from an EMBL/GenBank/DDBJ whole genome shotgun (WGS) entry which is preliminary data.</text>
</comment>
<dbReference type="InterPro" id="IPR050216">
    <property type="entry name" value="LRR_domain-containing"/>
</dbReference>
<dbReference type="Proteomes" id="UP000199727">
    <property type="component" value="Unassembled WGS sequence"/>
</dbReference>
<evidence type="ECO:0000313" key="5">
    <source>
        <dbReference type="EMBL" id="OXG25802.1"/>
    </source>
</evidence>
<dbReference type="Gene3D" id="3.80.10.10">
    <property type="entry name" value="Ribonuclease Inhibitor"/>
    <property type="match status" value="2"/>
</dbReference>
<name>A0A854QJM5_CRYNE</name>
<dbReference type="GO" id="GO:0005737">
    <property type="term" value="C:cytoplasm"/>
    <property type="evidence" value="ECO:0007669"/>
    <property type="project" value="TreeGrafter"/>
</dbReference>
<dbReference type="PRINTS" id="PR00019">
    <property type="entry name" value="LEURICHRPT"/>
</dbReference>
<feature type="region of interest" description="Disordered" evidence="3">
    <location>
        <begin position="385"/>
        <end position="417"/>
    </location>
</feature>
<evidence type="ECO:0000259" key="4">
    <source>
        <dbReference type="Pfam" id="PF20434"/>
    </source>
</evidence>
<gene>
    <name evidence="5" type="ORF">C361_01762</name>
</gene>
<dbReference type="PANTHER" id="PTHR48051">
    <property type="match status" value="1"/>
</dbReference>
<evidence type="ECO:0000256" key="3">
    <source>
        <dbReference type="SAM" id="MobiDB-lite"/>
    </source>
</evidence>
<evidence type="ECO:0000313" key="6">
    <source>
        <dbReference type="Proteomes" id="UP000199727"/>
    </source>
</evidence>
<dbReference type="Pfam" id="PF13855">
    <property type="entry name" value="LRR_8"/>
    <property type="match status" value="1"/>
</dbReference>
<dbReference type="InterPro" id="IPR032675">
    <property type="entry name" value="LRR_dom_sf"/>
</dbReference>
<sequence length="767" mass="82943">MSVSARNSPARPSIRETIAARRAELRNTPKSQRTGDLQTYGSPAGKRAGTPRGFVHLDGSGADLIDDKTVEGQLKKAAKSGKLDIASLELERIPPKVYISLLGLSSTDLSNPPPPPSPPGESLAATRARTAIGTSPFAVDDEVDVDNSQQDLMSHTWKEEEDIWSEPEELTTLRIRNNKLVEIDREIGMFGGLKILDLSKNLLKGVPDALSDLLLLKCLDLSHNSLSSIPRSILLLPQLQVLDLSHNSITTISFDSPIGPSEEGLGYGSGFFTTAIQRQTALKSERPILPVLRHLSLGNNTITLEGLQALASVNLKHMRVLNIESNNLSGVLDVESLGIGEKAMPELSHLVLSGNVNIRDLIGTIASAAKVDTIGCNLRQAISSFSHEDTPTAEDNQDKASSAVETGPAADDEHTLSIPEPDLTVVYRTLPAATFDSEPLAVDFDIYLPSAPAGPSGHPLVIWFHGGGLLQGNKENLPPHFRRLPSHVYTRGDGRPDESVAIISPNYRLAPQVPILDILSDVTALIDYIQTKLNDRLVKDGKGDHKIDVSRICLSGGSAGGYLALIAGLKVPDEVGDEEVGAYRGLKNEAIKCLAPFYPITDLTDKFWATETNPVPWMNGNSISHAQAKPHIDTKAAPVCSAVSGGPRSILYPYMLQHSLFPSLLFLTQRSVGHGLDAFRPSPLSLSIPHRLEIASKSSKAQLHVPIFFVYGTIDDKVQPMEKTIDALSRTSGDLVIERVEGADHAFDEDPKVECQAFQEWLGKTLL</sequence>
<reference evidence="5 6" key="1">
    <citation type="submission" date="2017-06" db="EMBL/GenBank/DDBJ databases">
        <title>Global population genomics of the pathogenic fungus Cryptococcus neoformans var. grubii.</title>
        <authorList>
            <person name="Cuomo C."/>
            <person name="Litvintseva A."/>
            <person name="Chen Y."/>
            <person name="Young S."/>
            <person name="Zeng Q."/>
            <person name="Chapman S."/>
            <person name="Gujja S."/>
            <person name="Saif S."/>
            <person name="Birren B."/>
        </authorList>
    </citation>
    <scope>NUCLEOTIDE SEQUENCE [LARGE SCALE GENOMIC DNA]</scope>
    <source>
        <strain evidence="5 6">Tu259-1</strain>
    </source>
</reference>
<dbReference type="AlphaFoldDB" id="A0A854QJM5"/>
<dbReference type="OrthoDB" id="433474at2759"/>
<dbReference type="SMART" id="SM00369">
    <property type="entry name" value="LRR_TYP"/>
    <property type="match status" value="5"/>
</dbReference>
<dbReference type="PROSITE" id="PS51450">
    <property type="entry name" value="LRR"/>
    <property type="match status" value="2"/>
</dbReference>
<dbReference type="InterPro" id="IPR049492">
    <property type="entry name" value="BD-FAE-like_dom"/>
</dbReference>
<feature type="domain" description="BD-FAE-like" evidence="4">
    <location>
        <begin position="445"/>
        <end position="608"/>
    </location>
</feature>
<feature type="compositionally biased region" description="Polar residues" evidence="3">
    <location>
        <begin position="28"/>
        <end position="41"/>
    </location>
</feature>
<keyword evidence="1" id="KW-0433">Leucine-rich repeat</keyword>
<dbReference type="EMBL" id="AMKT01000027">
    <property type="protein sequence ID" value="OXG25802.1"/>
    <property type="molecule type" value="Genomic_DNA"/>
</dbReference>
<dbReference type="InterPro" id="IPR029058">
    <property type="entry name" value="AB_hydrolase_fold"/>
</dbReference>
<dbReference type="PANTHER" id="PTHR48051:SF1">
    <property type="entry name" value="RAS SUPPRESSOR PROTEIN 1"/>
    <property type="match status" value="1"/>
</dbReference>
<dbReference type="InterPro" id="IPR003591">
    <property type="entry name" value="Leu-rich_rpt_typical-subtyp"/>
</dbReference>
<accession>A0A854QJM5</accession>
<proteinExistence type="predicted"/>
<dbReference type="Pfam" id="PF00560">
    <property type="entry name" value="LRR_1"/>
    <property type="match status" value="1"/>
</dbReference>
<organism evidence="5 6">
    <name type="scientific">Cryptococcus neoformans Tu259-1</name>
    <dbReference type="NCBI Taxonomy" id="1230072"/>
    <lineage>
        <taxon>Eukaryota</taxon>
        <taxon>Fungi</taxon>
        <taxon>Dikarya</taxon>
        <taxon>Basidiomycota</taxon>
        <taxon>Agaricomycotina</taxon>
        <taxon>Tremellomycetes</taxon>
        <taxon>Tremellales</taxon>
        <taxon>Cryptococcaceae</taxon>
        <taxon>Cryptococcus</taxon>
        <taxon>Cryptococcus neoformans species complex</taxon>
    </lineage>
</organism>
<dbReference type="SUPFAM" id="SSF53474">
    <property type="entry name" value="alpha/beta-Hydrolases"/>
    <property type="match status" value="1"/>
</dbReference>
<dbReference type="InterPro" id="IPR001611">
    <property type="entry name" value="Leu-rich_rpt"/>
</dbReference>
<dbReference type="SUPFAM" id="SSF52047">
    <property type="entry name" value="RNI-like"/>
    <property type="match status" value="1"/>
</dbReference>
<dbReference type="Gene3D" id="3.40.50.1820">
    <property type="entry name" value="alpha/beta hydrolase"/>
    <property type="match status" value="1"/>
</dbReference>
<protein>
    <recommendedName>
        <fullName evidence="4">BD-FAE-like domain-containing protein</fullName>
    </recommendedName>
</protein>
<dbReference type="Pfam" id="PF20434">
    <property type="entry name" value="BD-FAE"/>
    <property type="match status" value="1"/>
</dbReference>
<evidence type="ECO:0000256" key="1">
    <source>
        <dbReference type="ARBA" id="ARBA00022614"/>
    </source>
</evidence>
<keyword evidence="2" id="KW-0677">Repeat</keyword>
<feature type="compositionally biased region" description="Basic and acidic residues" evidence="3">
    <location>
        <begin position="18"/>
        <end position="27"/>
    </location>
</feature>
<feature type="region of interest" description="Disordered" evidence="3">
    <location>
        <begin position="1"/>
        <end position="55"/>
    </location>
</feature>